<dbReference type="EMBL" id="CP086654">
    <property type="protein sequence ID" value="UEX90512.1"/>
    <property type="molecule type" value="Genomic_DNA"/>
</dbReference>
<keyword evidence="2" id="KW-1185">Reference proteome</keyword>
<proteinExistence type="predicted"/>
<dbReference type="RefSeq" id="WP_229293008.1">
    <property type="nucleotide sequence ID" value="NZ_CP086654.1"/>
</dbReference>
<reference evidence="1 2" key="1">
    <citation type="journal article" date="2022" name="Pathogens">
        <title>Staphylococcus ratti sp. nov. Isolated from a Lab Rat.</title>
        <authorList>
            <person name="Kovarovic V."/>
            <person name="Sedlacek I."/>
            <person name="Petras P."/>
            <person name="Kralova S."/>
            <person name="Maslanova I."/>
            <person name="Svec P."/>
            <person name="Neumann-Schaal M."/>
            <person name="Botka T."/>
            <person name="Gelbicova T."/>
            <person name="Stankova E."/>
            <person name="Doskar J."/>
            <person name="Pantucek R."/>
        </authorList>
    </citation>
    <scope>NUCLEOTIDE SEQUENCE [LARGE SCALE GENOMIC DNA]</scope>
    <source>
        <strain evidence="1 2">CCM 9025</strain>
    </source>
</reference>
<evidence type="ECO:0000313" key="1">
    <source>
        <dbReference type="EMBL" id="UEX90512.1"/>
    </source>
</evidence>
<sequence>MMLIDKLEFYSIQIAELQRRKIRHQLSQLLKNVNFPSPIHHEFYKNQNAYLLRVHMQKQALPYLLSFLSFHHYTIYQVIRTKSEAELLPIEQLKNIERRYDYYIDGLTDPFIKDKVIEVLHQAPQFQLKYTIRKNLLTLTSTVEEASNILSLLARHHIDICQVYSPSQPQAHMIRIS</sequence>
<dbReference type="Proteomes" id="UP001197626">
    <property type="component" value="Chromosome"/>
</dbReference>
<organism evidence="1 2">
    <name type="scientific">Staphylococcus ratti</name>
    <dbReference type="NCBI Taxonomy" id="2892440"/>
    <lineage>
        <taxon>Bacteria</taxon>
        <taxon>Bacillati</taxon>
        <taxon>Bacillota</taxon>
        <taxon>Bacilli</taxon>
        <taxon>Bacillales</taxon>
        <taxon>Staphylococcaceae</taxon>
        <taxon>Staphylococcus</taxon>
    </lineage>
</organism>
<name>A0ABY3PDW5_9STAP</name>
<evidence type="ECO:0000313" key="2">
    <source>
        <dbReference type="Proteomes" id="UP001197626"/>
    </source>
</evidence>
<protein>
    <submittedName>
        <fullName evidence="1">Uncharacterized protein</fullName>
    </submittedName>
</protein>
<gene>
    <name evidence="1" type="ORF">LN051_02265</name>
</gene>
<accession>A0ABY3PDW5</accession>